<dbReference type="AlphaFoldDB" id="A0A2P0QGP7"/>
<evidence type="ECO:0000256" key="2">
    <source>
        <dbReference type="PIRNR" id="PIRNR002070"/>
    </source>
</evidence>
<dbReference type="NCBIfam" id="NF006039">
    <property type="entry name" value="PRK08182.1"/>
    <property type="match status" value="1"/>
</dbReference>
<dbReference type="GO" id="GO:0003697">
    <property type="term" value="F:single-stranded DNA binding"/>
    <property type="evidence" value="ECO:0007669"/>
    <property type="project" value="InterPro"/>
</dbReference>
<protein>
    <recommendedName>
        <fullName evidence="2">Single-stranded DNA-binding protein</fullName>
    </recommendedName>
</protein>
<feature type="compositionally biased region" description="Polar residues" evidence="3">
    <location>
        <begin position="119"/>
        <end position="142"/>
    </location>
</feature>
<dbReference type="InterPro" id="IPR000424">
    <property type="entry name" value="Primosome_PriB/ssb"/>
</dbReference>
<reference evidence="4" key="1">
    <citation type="submission" date="2016-03" db="EMBL/GenBank/DDBJ databases">
        <title>The evolution of Pseudomonas syringae pv. actinidiae in New Zealand.</title>
        <authorList>
            <person name="Taiaroa G."/>
            <person name="Poulter R.T.M."/>
            <person name="Lamont I."/>
            <person name="Stockwell P."/>
            <person name="Butler M.I."/>
        </authorList>
    </citation>
    <scope>NUCLEOTIDE SEQUENCE</scope>
    <source>
        <strain evidence="4">SR121</strain>
    </source>
</reference>
<organism evidence="4">
    <name type="scientific">Pseudomonas syringae pv. actinidiae</name>
    <dbReference type="NCBI Taxonomy" id="103796"/>
    <lineage>
        <taxon>Bacteria</taxon>
        <taxon>Pseudomonadati</taxon>
        <taxon>Pseudomonadota</taxon>
        <taxon>Gammaproteobacteria</taxon>
        <taxon>Pseudomonadales</taxon>
        <taxon>Pseudomonadaceae</taxon>
        <taxon>Pseudomonas</taxon>
        <taxon>Pseudomonas syringae</taxon>
    </lineage>
</organism>
<dbReference type="InterPro" id="IPR011344">
    <property type="entry name" value="ssDNA-bd"/>
</dbReference>
<feature type="region of interest" description="Disordered" evidence="3">
    <location>
        <begin position="119"/>
        <end position="153"/>
    </location>
</feature>
<dbReference type="PROSITE" id="PS50935">
    <property type="entry name" value="SSB"/>
    <property type="match status" value="1"/>
</dbReference>
<evidence type="ECO:0000256" key="3">
    <source>
        <dbReference type="SAM" id="MobiDB-lite"/>
    </source>
</evidence>
<accession>A0A2P0QGP7</accession>
<dbReference type="Pfam" id="PF00436">
    <property type="entry name" value="SSB"/>
    <property type="match status" value="1"/>
</dbReference>
<dbReference type="Gene3D" id="2.40.50.140">
    <property type="entry name" value="Nucleic acid-binding proteins"/>
    <property type="match status" value="1"/>
</dbReference>
<evidence type="ECO:0000256" key="1">
    <source>
        <dbReference type="ARBA" id="ARBA00023125"/>
    </source>
</evidence>
<dbReference type="RefSeq" id="WP_058825437.1">
    <property type="nucleotide sequence ID" value="NZ_MOMM01000141.1"/>
</dbReference>
<dbReference type="CDD" id="cd04496">
    <property type="entry name" value="SSB_OBF"/>
    <property type="match status" value="1"/>
</dbReference>
<sequence>MGTSVDWEGNIGSVPEFKEFANGNKDPRRLLRLNVYFDNSIPKADGSGYEDRGGFWANVEFWHKEAEHYANLYQKGMRVLIQGRAIMDSWTKDGEDFSAMKVQASRVAILPARIEAVHLTQSQPQQATRSQPAQPAQNNSNYAPPDFDDDIPV</sequence>
<dbReference type="EMBL" id="KX009066">
    <property type="protein sequence ID" value="ARO45583.1"/>
    <property type="molecule type" value="Genomic_DNA"/>
</dbReference>
<keyword evidence="1 2" id="KW-0238">DNA-binding</keyword>
<proteinExistence type="predicted"/>
<evidence type="ECO:0000313" key="4">
    <source>
        <dbReference type="EMBL" id="ARO45583.1"/>
    </source>
</evidence>
<dbReference type="PIRSF" id="PIRSF002070">
    <property type="entry name" value="SSB"/>
    <property type="match status" value="1"/>
</dbReference>
<dbReference type="InterPro" id="IPR012340">
    <property type="entry name" value="NA-bd_OB-fold"/>
</dbReference>
<name>A0A2P0QGP7_PSESF</name>
<dbReference type="SUPFAM" id="SSF50249">
    <property type="entry name" value="Nucleic acid-binding proteins"/>
    <property type="match status" value="1"/>
</dbReference>
<dbReference type="GO" id="GO:0006260">
    <property type="term" value="P:DNA replication"/>
    <property type="evidence" value="ECO:0007669"/>
    <property type="project" value="InterPro"/>
</dbReference>